<dbReference type="InterPro" id="IPR012259">
    <property type="entry name" value="DHFR"/>
</dbReference>
<keyword evidence="6" id="KW-0560">Oxidoreductase</keyword>
<dbReference type="PROSITE" id="PS00075">
    <property type="entry name" value="DHFR_1"/>
    <property type="match status" value="1"/>
</dbReference>
<keyword evidence="10" id="KW-1185">Reference proteome</keyword>
<evidence type="ECO:0000256" key="6">
    <source>
        <dbReference type="ARBA" id="ARBA00023002"/>
    </source>
</evidence>
<dbReference type="GO" id="GO:0005739">
    <property type="term" value="C:mitochondrion"/>
    <property type="evidence" value="ECO:0007669"/>
    <property type="project" value="TreeGrafter"/>
</dbReference>
<evidence type="ECO:0000256" key="1">
    <source>
        <dbReference type="ARBA" id="ARBA00004903"/>
    </source>
</evidence>
<dbReference type="PRINTS" id="PR00070">
    <property type="entry name" value="DHFR"/>
</dbReference>
<evidence type="ECO:0000313" key="10">
    <source>
        <dbReference type="Proteomes" id="UP000738325"/>
    </source>
</evidence>
<protein>
    <recommendedName>
        <fullName evidence="3">Dihydrofolate reductase</fullName>
        <ecNumber evidence="2">1.5.1.3</ecNumber>
    </recommendedName>
</protein>
<dbReference type="GO" id="GO:0004146">
    <property type="term" value="F:dihydrofolate reductase activity"/>
    <property type="evidence" value="ECO:0007669"/>
    <property type="project" value="UniProtKB-EC"/>
</dbReference>
<dbReference type="InterPro" id="IPR017925">
    <property type="entry name" value="DHFR_CS"/>
</dbReference>
<dbReference type="GO" id="GO:0046452">
    <property type="term" value="P:dihydrofolate metabolic process"/>
    <property type="evidence" value="ECO:0007669"/>
    <property type="project" value="TreeGrafter"/>
</dbReference>
<gene>
    <name evidence="9" type="primary">DFR1_2</name>
    <name evidence="9" type="ORF">BGZ99_008653</name>
</gene>
<sequence length="233" mass="25935">MPPFSIVVAADQTSGIGLGGDLPWRLRKDMAHFLRLTSTVPRHGSQNDTAIAPAADFSTQTDHGVQRINACIMGRKTWESIPKKFRPLSGRFNVIVSHDPHYLAGEPEQLDPMVVSATSFEAALDLVQSLQASSGPAISDRPSIQIERVFLIGGSQLYSEGIESKECKYIFLTRIHATVECDAFFPEINGSEYTLLSAEEARSVLEEYTQQILETTAVEEGRYSYEYTVYRRN</sequence>
<proteinExistence type="inferred from homology"/>
<dbReference type="PROSITE" id="PS51330">
    <property type="entry name" value="DHFR_2"/>
    <property type="match status" value="1"/>
</dbReference>
<dbReference type="Pfam" id="PF00186">
    <property type="entry name" value="DHFR_1"/>
    <property type="match status" value="1"/>
</dbReference>
<evidence type="ECO:0000256" key="7">
    <source>
        <dbReference type="RuleBase" id="RU004474"/>
    </source>
</evidence>
<evidence type="ECO:0000313" key="9">
    <source>
        <dbReference type="EMBL" id="KAG0313676.1"/>
    </source>
</evidence>
<dbReference type="Proteomes" id="UP000738325">
    <property type="component" value="Unassembled WGS sequence"/>
</dbReference>
<keyword evidence="5" id="KW-0521">NADP</keyword>
<reference evidence="9" key="1">
    <citation type="journal article" date="2020" name="Fungal Divers.">
        <title>Resolving the Mortierellaceae phylogeny through synthesis of multi-gene phylogenetics and phylogenomics.</title>
        <authorList>
            <person name="Vandepol N."/>
            <person name="Liber J."/>
            <person name="Desiro A."/>
            <person name="Na H."/>
            <person name="Kennedy M."/>
            <person name="Barry K."/>
            <person name="Grigoriev I.V."/>
            <person name="Miller A.N."/>
            <person name="O'Donnell K."/>
            <person name="Stajich J.E."/>
            <person name="Bonito G."/>
        </authorList>
    </citation>
    <scope>NUCLEOTIDE SEQUENCE</scope>
    <source>
        <strain evidence="9">REB-010B</strain>
    </source>
</reference>
<dbReference type="InterPro" id="IPR001796">
    <property type="entry name" value="DHFR_dom"/>
</dbReference>
<dbReference type="GO" id="GO:0046655">
    <property type="term" value="P:folic acid metabolic process"/>
    <property type="evidence" value="ECO:0007669"/>
    <property type="project" value="TreeGrafter"/>
</dbReference>
<dbReference type="EMBL" id="JAAAIP010000682">
    <property type="protein sequence ID" value="KAG0313676.1"/>
    <property type="molecule type" value="Genomic_DNA"/>
</dbReference>
<dbReference type="PANTHER" id="PTHR48069:SF3">
    <property type="entry name" value="DIHYDROFOLATE REDUCTASE"/>
    <property type="match status" value="1"/>
</dbReference>
<dbReference type="InterPro" id="IPR024072">
    <property type="entry name" value="DHFR-like_dom_sf"/>
</dbReference>
<evidence type="ECO:0000259" key="8">
    <source>
        <dbReference type="PROSITE" id="PS51330"/>
    </source>
</evidence>
<dbReference type="OrthoDB" id="414698at2759"/>
<dbReference type="CDD" id="cd00209">
    <property type="entry name" value="DHFR"/>
    <property type="match status" value="1"/>
</dbReference>
<dbReference type="SUPFAM" id="SSF53597">
    <property type="entry name" value="Dihydrofolate reductase-like"/>
    <property type="match status" value="1"/>
</dbReference>
<organism evidence="9 10">
    <name type="scientific">Dissophora globulifera</name>
    <dbReference type="NCBI Taxonomy" id="979702"/>
    <lineage>
        <taxon>Eukaryota</taxon>
        <taxon>Fungi</taxon>
        <taxon>Fungi incertae sedis</taxon>
        <taxon>Mucoromycota</taxon>
        <taxon>Mortierellomycotina</taxon>
        <taxon>Mortierellomycetes</taxon>
        <taxon>Mortierellales</taxon>
        <taxon>Mortierellaceae</taxon>
        <taxon>Dissophora</taxon>
    </lineage>
</organism>
<dbReference type="GO" id="GO:0050661">
    <property type="term" value="F:NADP binding"/>
    <property type="evidence" value="ECO:0007669"/>
    <property type="project" value="InterPro"/>
</dbReference>
<dbReference type="AlphaFoldDB" id="A0A9P6UN67"/>
<dbReference type="EC" id="1.5.1.3" evidence="2"/>
<dbReference type="GO" id="GO:0046654">
    <property type="term" value="P:tetrahydrofolate biosynthetic process"/>
    <property type="evidence" value="ECO:0007669"/>
    <property type="project" value="InterPro"/>
</dbReference>
<dbReference type="Gene3D" id="3.40.430.10">
    <property type="entry name" value="Dihydrofolate Reductase, subunit A"/>
    <property type="match status" value="1"/>
</dbReference>
<comment type="similarity">
    <text evidence="7">Belongs to the dihydrofolate reductase family.</text>
</comment>
<dbReference type="PANTHER" id="PTHR48069">
    <property type="entry name" value="DIHYDROFOLATE REDUCTASE"/>
    <property type="match status" value="1"/>
</dbReference>
<evidence type="ECO:0000256" key="4">
    <source>
        <dbReference type="ARBA" id="ARBA00022563"/>
    </source>
</evidence>
<keyword evidence="4" id="KW-0554">One-carbon metabolism</keyword>
<evidence type="ECO:0000256" key="5">
    <source>
        <dbReference type="ARBA" id="ARBA00022857"/>
    </source>
</evidence>
<feature type="domain" description="DHFR" evidence="8">
    <location>
        <begin position="3"/>
        <end position="232"/>
    </location>
</feature>
<evidence type="ECO:0000256" key="3">
    <source>
        <dbReference type="ARBA" id="ARBA00018886"/>
    </source>
</evidence>
<name>A0A9P6UN67_9FUNG</name>
<accession>A0A9P6UN67</accession>
<evidence type="ECO:0000256" key="2">
    <source>
        <dbReference type="ARBA" id="ARBA00012856"/>
    </source>
</evidence>
<dbReference type="GO" id="GO:0006730">
    <property type="term" value="P:one-carbon metabolic process"/>
    <property type="evidence" value="ECO:0007669"/>
    <property type="project" value="UniProtKB-KW"/>
</dbReference>
<comment type="caution">
    <text evidence="9">The sequence shown here is derived from an EMBL/GenBank/DDBJ whole genome shotgun (WGS) entry which is preliminary data.</text>
</comment>
<comment type="pathway">
    <text evidence="1">Cofactor biosynthesis; tetrahydrofolate biosynthesis; 5,6,7,8-tetrahydrofolate from 7,8-dihydrofolate: step 1/1.</text>
</comment>